<dbReference type="SMART" id="SM00421">
    <property type="entry name" value="HTH_LUXR"/>
    <property type="match status" value="1"/>
</dbReference>
<organism evidence="6 7">
    <name type="scientific">Candidatus Pseudobacter hemicellulosilyticus</name>
    <dbReference type="NCBI Taxonomy" id="3121375"/>
    <lineage>
        <taxon>Bacteria</taxon>
        <taxon>Pseudomonadati</taxon>
        <taxon>Bacteroidota</taxon>
        <taxon>Chitinophagia</taxon>
        <taxon>Chitinophagales</taxon>
        <taxon>Chitinophagaceae</taxon>
        <taxon>Pseudobacter</taxon>
    </lineage>
</organism>
<dbReference type="InterPro" id="IPR013325">
    <property type="entry name" value="RNA_pol_sigma_r2"/>
</dbReference>
<dbReference type="GO" id="GO:0003677">
    <property type="term" value="F:DNA binding"/>
    <property type="evidence" value="ECO:0007669"/>
    <property type="project" value="InterPro"/>
</dbReference>
<evidence type="ECO:0000256" key="3">
    <source>
        <dbReference type="ARBA" id="ARBA00023082"/>
    </source>
</evidence>
<name>A0AAJ5WUU7_9BACT</name>
<evidence type="ECO:0000313" key="7">
    <source>
        <dbReference type="Proteomes" id="UP001220610"/>
    </source>
</evidence>
<evidence type="ECO:0000256" key="4">
    <source>
        <dbReference type="ARBA" id="ARBA00023163"/>
    </source>
</evidence>
<dbReference type="InterPro" id="IPR014284">
    <property type="entry name" value="RNA_pol_sigma-70_dom"/>
</dbReference>
<evidence type="ECO:0000256" key="2">
    <source>
        <dbReference type="ARBA" id="ARBA00023015"/>
    </source>
</evidence>
<dbReference type="SUPFAM" id="SSF88659">
    <property type="entry name" value="Sigma3 and sigma4 domains of RNA polymerase sigma factors"/>
    <property type="match status" value="1"/>
</dbReference>
<evidence type="ECO:0000256" key="1">
    <source>
        <dbReference type="ARBA" id="ARBA00010641"/>
    </source>
</evidence>
<dbReference type="EMBL" id="CP119311">
    <property type="protein sequence ID" value="WEK37824.1"/>
    <property type="molecule type" value="Genomic_DNA"/>
</dbReference>
<keyword evidence="2" id="KW-0805">Transcription regulation</keyword>
<evidence type="ECO:0000313" key="6">
    <source>
        <dbReference type="EMBL" id="WEK37824.1"/>
    </source>
</evidence>
<dbReference type="InterPro" id="IPR039425">
    <property type="entry name" value="RNA_pol_sigma-70-like"/>
</dbReference>
<accession>A0AAJ5WUU7</accession>
<sequence length="199" mass="23286">MNKREEEITIARFRSGQEAGYVAVYRHLHRQAHHQAFQMLQSKDEVKDVIAEVFWNLWKHRASFERMDSIAKWLSIAVFHACSNVLKHQQRVHQLHKRVEAMQYTAHPVYGLETYLVENELFNRVIAEVEKLPDIYRQVLQLSLQDYSLEEIAVQLGISKKTVSNRKTAAIERLRIALRHQPALLLAVLVALKNIQQLN</sequence>
<dbReference type="GO" id="GO:0006352">
    <property type="term" value="P:DNA-templated transcription initiation"/>
    <property type="evidence" value="ECO:0007669"/>
    <property type="project" value="InterPro"/>
</dbReference>
<dbReference type="Gene3D" id="1.10.10.10">
    <property type="entry name" value="Winged helix-like DNA-binding domain superfamily/Winged helix DNA-binding domain"/>
    <property type="match status" value="1"/>
</dbReference>
<reference evidence="6" key="1">
    <citation type="submission" date="2023-03" db="EMBL/GenBank/DDBJ databases">
        <title>Andean soil-derived lignocellulolytic bacterial consortium as a source of novel taxa and putative plastic-active enzymes.</title>
        <authorList>
            <person name="Diaz-Garcia L."/>
            <person name="Chuvochina M."/>
            <person name="Feuerriegel G."/>
            <person name="Bunk B."/>
            <person name="Sproer C."/>
            <person name="Streit W.R."/>
            <person name="Rodriguez L.M."/>
            <person name="Overmann J."/>
            <person name="Jimenez D.J."/>
        </authorList>
    </citation>
    <scope>NUCLEOTIDE SEQUENCE</scope>
    <source>
        <strain evidence="6">MAG 7</strain>
    </source>
</reference>
<dbReference type="InterPro" id="IPR007627">
    <property type="entry name" value="RNA_pol_sigma70_r2"/>
</dbReference>
<evidence type="ECO:0000259" key="5">
    <source>
        <dbReference type="SMART" id="SM00421"/>
    </source>
</evidence>
<dbReference type="InterPro" id="IPR013249">
    <property type="entry name" value="RNA_pol_sigma70_r4_t2"/>
</dbReference>
<dbReference type="GO" id="GO:0016987">
    <property type="term" value="F:sigma factor activity"/>
    <property type="evidence" value="ECO:0007669"/>
    <property type="project" value="UniProtKB-KW"/>
</dbReference>
<dbReference type="PANTHER" id="PTHR43133:SF46">
    <property type="entry name" value="RNA POLYMERASE SIGMA-70 FACTOR ECF SUBFAMILY"/>
    <property type="match status" value="1"/>
</dbReference>
<dbReference type="InterPro" id="IPR000792">
    <property type="entry name" value="Tscrpt_reg_LuxR_C"/>
</dbReference>
<dbReference type="AlphaFoldDB" id="A0AAJ5WUU7"/>
<dbReference type="NCBIfam" id="TIGR02937">
    <property type="entry name" value="sigma70-ECF"/>
    <property type="match status" value="1"/>
</dbReference>
<dbReference type="InterPro" id="IPR036388">
    <property type="entry name" value="WH-like_DNA-bd_sf"/>
</dbReference>
<keyword evidence="3" id="KW-0731">Sigma factor</keyword>
<dbReference type="Pfam" id="PF08281">
    <property type="entry name" value="Sigma70_r4_2"/>
    <property type="match status" value="1"/>
</dbReference>
<gene>
    <name evidence="6" type="ORF">P0Y53_09950</name>
</gene>
<proteinExistence type="inferred from homology"/>
<dbReference type="Pfam" id="PF04542">
    <property type="entry name" value="Sigma70_r2"/>
    <property type="match status" value="1"/>
</dbReference>
<dbReference type="SUPFAM" id="SSF88946">
    <property type="entry name" value="Sigma2 domain of RNA polymerase sigma factors"/>
    <property type="match status" value="1"/>
</dbReference>
<dbReference type="PANTHER" id="PTHR43133">
    <property type="entry name" value="RNA POLYMERASE ECF-TYPE SIGMA FACTO"/>
    <property type="match status" value="1"/>
</dbReference>
<keyword evidence="4" id="KW-0804">Transcription</keyword>
<feature type="domain" description="HTH luxR-type" evidence="5">
    <location>
        <begin position="129"/>
        <end position="186"/>
    </location>
</feature>
<dbReference type="InterPro" id="IPR013324">
    <property type="entry name" value="RNA_pol_sigma_r3/r4-like"/>
</dbReference>
<dbReference type="Gene3D" id="1.10.1740.10">
    <property type="match status" value="1"/>
</dbReference>
<dbReference type="Proteomes" id="UP001220610">
    <property type="component" value="Chromosome"/>
</dbReference>
<protein>
    <submittedName>
        <fullName evidence="6">Sigma-70 family RNA polymerase sigma factor</fullName>
    </submittedName>
</protein>
<comment type="similarity">
    <text evidence="1">Belongs to the sigma-70 factor family. ECF subfamily.</text>
</comment>